<evidence type="ECO:0000313" key="1">
    <source>
        <dbReference type="EMBL" id="CDW42807.1"/>
    </source>
</evidence>
<dbReference type="EMBL" id="HACA01025446">
    <property type="protein sequence ID" value="CDW42807.1"/>
    <property type="molecule type" value="Transcribed_RNA"/>
</dbReference>
<protein>
    <submittedName>
        <fullName evidence="1">Uncharacterized protein</fullName>
    </submittedName>
</protein>
<accession>A0A0K2UY70</accession>
<proteinExistence type="predicted"/>
<reference evidence="1" key="1">
    <citation type="submission" date="2014-05" db="EMBL/GenBank/DDBJ databases">
        <authorList>
            <person name="Chronopoulou M."/>
        </authorList>
    </citation>
    <scope>NUCLEOTIDE SEQUENCE</scope>
    <source>
        <tissue evidence="1">Whole organism</tissue>
    </source>
</reference>
<dbReference type="AlphaFoldDB" id="A0A0K2UY70"/>
<name>A0A0K2UY70_LEPSM</name>
<organism evidence="1">
    <name type="scientific">Lepeophtheirus salmonis</name>
    <name type="common">Salmon louse</name>
    <name type="synonym">Caligus salmonis</name>
    <dbReference type="NCBI Taxonomy" id="72036"/>
    <lineage>
        <taxon>Eukaryota</taxon>
        <taxon>Metazoa</taxon>
        <taxon>Ecdysozoa</taxon>
        <taxon>Arthropoda</taxon>
        <taxon>Crustacea</taxon>
        <taxon>Multicrustacea</taxon>
        <taxon>Hexanauplia</taxon>
        <taxon>Copepoda</taxon>
        <taxon>Siphonostomatoida</taxon>
        <taxon>Caligidae</taxon>
        <taxon>Lepeophtheirus</taxon>
    </lineage>
</organism>
<sequence length="57" mass="6830">MILIRSIMDTLKRKIPKIYMVNLTIQPQTKEIICCKRSPPYSSLFTKRETHTHWLRA</sequence>